<evidence type="ECO:0000256" key="6">
    <source>
        <dbReference type="SAM" id="Phobius"/>
    </source>
</evidence>
<dbReference type="Proteomes" id="UP000008549">
    <property type="component" value="Unassembled WGS sequence"/>
</dbReference>
<feature type="transmembrane region" description="Helical" evidence="6">
    <location>
        <begin position="165"/>
        <end position="182"/>
    </location>
</feature>
<feature type="domain" description="Cationic amino acid transporter C-terminal" evidence="7">
    <location>
        <begin position="540"/>
        <end position="588"/>
    </location>
</feature>
<feature type="transmembrane region" description="Helical" evidence="6">
    <location>
        <begin position="314"/>
        <end position="334"/>
    </location>
</feature>
<feature type="transmembrane region" description="Helical" evidence="6">
    <location>
        <begin position="494"/>
        <end position="515"/>
    </location>
</feature>
<dbReference type="Pfam" id="PF13520">
    <property type="entry name" value="AA_permease_2"/>
    <property type="match status" value="1"/>
</dbReference>
<keyword evidence="5 6" id="KW-0472">Membrane</keyword>
<dbReference type="STRING" id="6238.A8X3Z7"/>
<evidence type="ECO:0000313" key="9">
    <source>
        <dbReference type="Proteomes" id="UP000008549"/>
    </source>
</evidence>
<dbReference type="EMBL" id="HE600960">
    <property type="protein sequence ID" value="CAP27357.2"/>
    <property type="molecule type" value="Genomic_DNA"/>
</dbReference>
<feature type="transmembrane region" description="Helical" evidence="6">
    <location>
        <begin position="34"/>
        <end position="51"/>
    </location>
</feature>
<feature type="transmembrane region" description="Helical" evidence="6">
    <location>
        <begin position="63"/>
        <end position="82"/>
    </location>
</feature>
<reference evidence="8 9" key="1">
    <citation type="journal article" date="2003" name="PLoS Biol.">
        <title>The genome sequence of Caenorhabditis briggsae: a platform for comparative genomics.</title>
        <authorList>
            <person name="Stein L.D."/>
            <person name="Bao Z."/>
            <person name="Blasiar D."/>
            <person name="Blumenthal T."/>
            <person name="Brent M.R."/>
            <person name="Chen N."/>
            <person name="Chinwalla A."/>
            <person name="Clarke L."/>
            <person name="Clee C."/>
            <person name="Coghlan A."/>
            <person name="Coulson A."/>
            <person name="D'Eustachio P."/>
            <person name="Fitch D.H."/>
            <person name="Fulton L.A."/>
            <person name="Fulton R.E."/>
            <person name="Griffiths-Jones S."/>
            <person name="Harris T.W."/>
            <person name="Hillier L.W."/>
            <person name="Kamath R."/>
            <person name="Kuwabara P.E."/>
            <person name="Mardis E.R."/>
            <person name="Marra M.A."/>
            <person name="Miner T.L."/>
            <person name="Minx P."/>
            <person name="Mullikin J.C."/>
            <person name="Plumb R.W."/>
            <person name="Rogers J."/>
            <person name="Schein J.E."/>
            <person name="Sohrmann M."/>
            <person name="Spieth J."/>
            <person name="Stajich J.E."/>
            <person name="Wei C."/>
            <person name="Willey D."/>
            <person name="Wilson R.K."/>
            <person name="Durbin R."/>
            <person name="Waterston R.H."/>
        </authorList>
    </citation>
    <scope>NUCLEOTIDE SEQUENCE [LARGE SCALE GENOMIC DNA]</scope>
    <source>
        <strain evidence="8 9">AF16</strain>
    </source>
</reference>
<dbReference type="Gene3D" id="1.20.1740.10">
    <property type="entry name" value="Amino acid/polyamine transporter I"/>
    <property type="match status" value="2"/>
</dbReference>
<dbReference type="RefSeq" id="XP_045093421.1">
    <property type="nucleotide sequence ID" value="XM_045243240.1"/>
</dbReference>
<proteinExistence type="predicted"/>
<dbReference type="HOGENOM" id="CLU_007946_15_7_1"/>
<dbReference type="GeneID" id="8574126"/>
<evidence type="ECO:0000313" key="8">
    <source>
        <dbReference type="EMBL" id="CAP27357.2"/>
    </source>
</evidence>
<dbReference type="InParanoid" id="A8X3Z7"/>
<gene>
    <name evidence="8 10" type="ORF">CBG06984</name>
    <name evidence="8" type="ORF">CBG_06984</name>
</gene>
<name>A8X3Z7_CAEBR</name>
<comment type="subcellular location">
    <subcellularLocation>
        <location evidence="1">Membrane</location>
        <topology evidence="1">Multi-pass membrane protein</topology>
    </subcellularLocation>
</comment>
<dbReference type="FunFam" id="1.20.1740.10:FF:000010">
    <property type="entry name" value="probable cationic amino acid transporter"/>
    <property type="match status" value="1"/>
</dbReference>
<dbReference type="FunCoup" id="A8X3Z7">
    <property type="interactions" value="364"/>
</dbReference>
<protein>
    <submittedName>
        <fullName evidence="8">Protein CBG06984</fullName>
    </submittedName>
</protein>
<accession>A8X3Z7</accession>
<evidence type="ECO:0000256" key="1">
    <source>
        <dbReference type="ARBA" id="ARBA00004141"/>
    </source>
</evidence>
<dbReference type="PIRSF" id="PIRSF006060">
    <property type="entry name" value="AA_transporter"/>
    <property type="match status" value="1"/>
</dbReference>
<reference evidence="8 9" key="2">
    <citation type="journal article" date="2011" name="PLoS Genet.">
        <title>Caenorhabditis briggsae recombinant inbred line genotypes reveal inter-strain incompatibility and the evolution of recombination.</title>
        <authorList>
            <person name="Ross J.A."/>
            <person name="Koboldt D.C."/>
            <person name="Staisch J.E."/>
            <person name="Chamberlin H.M."/>
            <person name="Gupta B.P."/>
            <person name="Miller R.D."/>
            <person name="Baird S.E."/>
            <person name="Haag E.S."/>
        </authorList>
    </citation>
    <scope>NUCLEOTIDE SEQUENCE [LARGE SCALE GENOMIC DNA]</scope>
    <source>
        <strain evidence="8 9">AF16</strain>
    </source>
</reference>
<dbReference type="WormBase" id="CBG06984">
    <property type="protein sequence ID" value="CBP15842"/>
    <property type="gene ID" value="WBGene00029162"/>
</dbReference>
<dbReference type="eggNOG" id="KOG1286">
    <property type="taxonomic scope" value="Eukaryota"/>
</dbReference>
<feature type="transmembrane region" description="Helical" evidence="6">
    <location>
        <begin position="94"/>
        <end position="115"/>
    </location>
</feature>
<dbReference type="InterPro" id="IPR029485">
    <property type="entry name" value="CAT_C"/>
</dbReference>
<dbReference type="AlphaFoldDB" id="A8X3Z7"/>
<dbReference type="CTD" id="8574126"/>
<organism evidence="8 9">
    <name type="scientific">Caenorhabditis briggsae</name>
    <dbReference type="NCBI Taxonomy" id="6238"/>
    <lineage>
        <taxon>Eukaryota</taxon>
        <taxon>Metazoa</taxon>
        <taxon>Ecdysozoa</taxon>
        <taxon>Nematoda</taxon>
        <taxon>Chromadorea</taxon>
        <taxon>Rhabditida</taxon>
        <taxon>Rhabditina</taxon>
        <taxon>Rhabditomorpha</taxon>
        <taxon>Rhabditoidea</taxon>
        <taxon>Rhabditidae</taxon>
        <taxon>Peloderinae</taxon>
        <taxon>Caenorhabditis</taxon>
    </lineage>
</organism>
<feature type="transmembrane region" description="Helical" evidence="6">
    <location>
        <begin position="463"/>
        <end position="482"/>
    </location>
</feature>
<evidence type="ECO:0000256" key="3">
    <source>
        <dbReference type="ARBA" id="ARBA00022692"/>
    </source>
</evidence>
<dbReference type="Pfam" id="PF13906">
    <property type="entry name" value="AA_permease_C"/>
    <property type="match status" value="1"/>
</dbReference>
<evidence type="ECO:0000313" key="10">
    <source>
        <dbReference type="WormBase" id="CBG06984"/>
    </source>
</evidence>
<evidence type="ECO:0000259" key="7">
    <source>
        <dbReference type="Pfam" id="PF13906"/>
    </source>
</evidence>
<dbReference type="GO" id="GO:0005886">
    <property type="term" value="C:plasma membrane"/>
    <property type="evidence" value="ECO:0000318"/>
    <property type="project" value="GO_Central"/>
</dbReference>
<feature type="transmembrane region" description="Helical" evidence="6">
    <location>
        <begin position="561"/>
        <end position="583"/>
    </location>
</feature>
<keyword evidence="2" id="KW-0813">Transport</keyword>
<keyword evidence="4 6" id="KW-1133">Transmembrane helix</keyword>
<evidence type="ECO:0000256" key="2">
    <source>
        <dbReference type="ARBA" id="ARBA00022448"/>
    </source>
</evidence>
<keyword evidence="9" id="KW-1185">Reference proteome</keyword>
<dbReference type="PANTHER" id="PTHR43243">
    <property type="entry name" value="INNER MEMBRANE TRANSPORTER YGJI-RELATED"/>
    <property type="match status" value="1"/>
</dbReference>
<feature type="transmembrane region" description="Helical" evidence="6">
    <location>
        <begin position="194"/>
        <end position="215"/>
    </location>
</feature>
<dbReference type="OMA" id="TPMKRCL"/>
<feature type="transmembrane region" description="Helical" evidence="6">
    <location>
        <begin position="404"/>
        <end position="425"/>
    </location>
</feature>
<dbReference type="InterPro" id="IPR002293">
    <property type="entry name" value="AA/rel_permease1"/>
</dbReference>
<dbReference type="GO" id="GO:0006865">
    <property type="term" value="P:amino acid transport"/>
    <property type="evidence" value="ECO:0000318"/>
    <property type="project" value="GO_Central"/>
</dbReference>
<dbReference type="PANTHER" id="PTHR43243:SF4">
    <property type="entry name" value="CATIONIC AMINO ACID TRANSPORTER 4"/>
    <property type="match status" value="1"/>
</dbReference>
<evidence type="ECO:0000256" key="4">
    <source>
        <dbReference type="ARBA" id="ARBA00022989"/>
    </source>
</evidence>
<sequence length="618" mass="66823">MRFSALRERVFRLKHLPAGELSTPLRRCLSTFDITLLGVGHMIGAGIYVLTGSVVRNTAGPSIVLSFLLAGFASLLSALCYAEFGARFPKAGSAYTYGYVGVGELWAFVIGWNIVLEHMLGAAAVARSWSGYLDSLLGNVISNSTIARTGHLHEASSFFGDYPDLLAFLLIVLVAFFVALGSKVSTNFNSFLTILNIGVVVIVVFYGITFADFSLWSGVDDKGNSKFFPYGVSGMFAGAASCFFAYIGFDGLATAGEEAKEPAKSIPIATFSSMTIVTLSYVLMSASLTLMIPYNMVHPTAAFSDAFTMRGAEFASYAVSLGALFGMTTSLVGGMFALPRCVFAMADDGLLFSSLASVNSKTQVPIQALLVFGFLTAIIALLFDITTLVRSLVLIIVKLNRSQVEFLSIGTLLAYSIVSACVIILRYQPAYNVDEGQFDNGGKLRFSIPFCKFLDQLQPGHSIYYGMSVMITSMFLSGLGFSSGYFNGPYLCQAFLLINVILVILSFLFICAHYPNNTPLDFKSTFLPMGPPPPCHKEPVPLVPLIPALSLLINTLMMVHLAWITWVRLAVWMGVGFAIYFGYGIHHSKEEIQDSERFTKSSTYESVVSGVVAGATSP</sequence>
<dbReference type="GO" id="GO:0015171">
    <property type="term" value="F:amino acid transmembrane transporter activity"/>
    <property type="evidence" value="ECO:0000318"/>
    <property type="project" value="GO_Central"/>
</dbReference>
<dbReference type="KEGG" id="cbr:CBG_06984"/>
<feature type="transmembrane region" description="Helical" evidence="6">
    <location>
        <begin position="227"/>
        <end position="247"/>
    </location>
</feature>
<keyword evidence="3 6" id="KW-0812">Transmembrane</keyword>
<feature type="transmembrane region" description="Helical" evidence="6">
    <location>
        <begin position="364"/>
        <end position="383"/>
    </location>
</feature>
<evidence type="ECO:0000256" key="5">
    <source>
        <dbReference type="ARBA" id="ARBA00023136"/>
    </source>
</evidence>